<comment type="similarity">
    <text evidence="1">Belongs to the AB hydrolase superfamily. Lipase family.</text>
</comment>
<proteinExistence type="inferred from homology"/>
<dbReference type="GO" id="GO:0005615">
    <property type="term" value="C:extracellular space"/>
    <property type="evidence" value="ECO:0007669"/>
    <property type="project" value="TreeGrafter"/>
</dbReference>
<dbReference type="PANTHER" id="PTHR11610:SF36">
    <property type="entry name" value="LIPASE MEMBER H-A-LIKE PROTEIN"/>
    <property type="match status" value="1"/>
</dbReference>
<evidence type="ECO:0000313" key="3">
    <source>
        <dbReference type="EMBL" id="CAG4973987.1"/>
    </source>
</evidence>
<evidence type="ECO:0000256" key="1">
    <source>
        <dbReference type="RuleBase" id="RU004262"/>
    </source>
</evidence>
<dbReference type="InterPro" id="IPR013818">
    <property type="entry name" value="Lipase"/>
</dbReference>
<evidence type="ECO:0000259" key="2">
    <source>
        <dbReference type="Pfam" id="PF00151"/>
    </source>
</evidence>
<dbReference type="PANTHER" id="PTHR11610">
    <property type="entry name" value="LIPASE"/>
    <property type="match status" value="1"/>
</dbReference>
<dbReference type="GO" id="GO:0016042">
    <property type="term" value="P:lipid catabolic process"/>
    <property type="evidence" value="ECO:0007669"/>
    <property type="project" value="TreeGrafter"/>
</dbReference>
<dbReference type="GO" id="GO:0017171">
    <property type="term" value="F:serine hydrolase activity"/>
    <property type="evidence" value="ECO:0007669"/>
    <property type="project" value="TreeGrafter"/>
</dbReference>
<name>A0A8S3WRA5_PARAO</name>
<dbReference type="OrthoDB" id="8183961at2759"/>
<protein>
    <submittedName>
        <fullName evidence="3">(apollo) hypothetical protein</fullName>
    </submittedName>
</protein>
<keyword evidence="4" id="KW-1185">Reference proteome</keyword>
<dbReference type="GO" id="GO:0016298">
    <property type="term" value="F:lipase activity"/>
    <property type="evidence" value="ECO:0007669"/>
    <property type="project" value="InterPro"/>
</dbReference>
<dbReference type="AlphaFoldDB" id="A0A8S3WRA5"/>
<evidence type="ECO:0000313" key="4">
    <source>
        <dbReference type="Proteomes" id="UP000691718"/>
    </source>
</evidence>
<sequence length="150" mass="16763">MCHNHSVEVPIGLDPARPLVSEYGSRRFRLDREDAHVVQVLHTNAGFLGEVGAVGHADFCINGGQRQPGCRGHFMRRSRCSHFMSSCYLAASIRRRLHITGVPCDNTCPKQGRWGIQYDRKPVVLGDEIPDSTRGMFCAKVDHAENCPFD</sequence>
<dbReference type="Proteomes" id="UP000691718">
    <property type="component" value="Unassembled WGS sequence"/>
</dbReference>
<gene>
    <name evidence="3" type="ORF">PAPOLLO_LOCUS8847</name>
</gene>
<reference evidence="3" key="1">
    <citation type="submission" date="2021-04" db="EMBL/GenBank/DDBJ databases">
        <authorList>
            <person name="Tunstrom K."/>
        </authorList>
    </citation>
    <scope>NUCLEOTIDE SEQUENCE</scope>
</reference>
<comment type="caution">
    <text evidence="3">The sequence shown here is derived from an EMBL/GenBank/DDBJ whole genome shotgun (WGS) entry which is preliminary data.</text>
</comment>
<organism evidence="3 4">
    <name type="scientific">Parnassius apollo</name>
    <name type="common">Apollo butterfly</name>
    <name type="synonym">Papilio apollo</name>
    <dbReference type="NCBI Taxonomy" id="110799"/>
    <lineage>
        <taxon>Eukaryota</taxon>
        <taxon>Metazoa</taxon>
        <taxon>Ecdysozoa</taxon>
        <taxon>Arthropoda</taxon>
        <taxon>Hexapoda</taxon>
        <taxon>Insecta</taxon>
        <taxon>Pterygota</taxon>
        <taxon>Neoptera</taxon>
        <taxon>Endopterygota</taxon>
        <taxon>Lepidoptera</taxon>
        <taxon>Glossata</taxon>
        <taxon>Ditrysia</taxon>
        <taxon>Papilionoidea</taxon>
        <taxon>Papilionidae</taxon>
        <taxon>Parnassiinae</taxon>
        <taxon>Parnassini</taxon>
        <taxon>Parnassius</taxon>
        <taxon>Parnassius</taxon>
    </lineage>
</organism>
<dbReference type="EMBL" id="CAJQZP010000643">
    <property type="protein sequence ID" value="CAG4973987.1"/>
    <property type="molecule type" value="Genomic_DNA"/>
</dbReference>
<dbReference type="InterPro" id="IPR000734">
    <property type="entry name" value="TAG_lipase"/>
</dbReference>
<feature type="domain" description="Lipase" evidence="2">
    <location>
        <begin position="12"/>
        <end position="106"/>
    </location>
</feature>
<dbReference type="Pfam" id="PF00151">
    <property type="entry name" value="Lipase"/>
    <property type="match status" value="1"/>
</dbReference>
<accession>A0A8S3WRA5</accession>